<dbReference type="SUPFAM" id="SSF48008">
    <property type="entry name" value="GntR ligand-binding domain-like"/>
    <property type="match status" value="1"/>
</dbReference>
<dbReference type="SMART" id="SM00345">
    <property type="entry name" value="HTH_GNTR"/>
    <property type="match status" value="1"/>
</dbReference>
<sequence>MNTAVDRKLVGQTVYESLRNDIVTGKLVPGGKLKLNELRTRYGASVNTLRETLMRLVSDGFVLFEDQKGFRVNPVSTTDLEELVELRVTLETLGLRKSMANTQNLMDWKSRLLSAHYRLGCMEKLMMEDETAHVQEWERADREFHMTIVSHCGSKQLRRYHASVIELFMRYQVLALNKRPFRGQASIDDHQKLLDLIMNDDQQGAESLLTAHIIAGRELPV</sequence>
<dbReference type="PROSITE" id="PS50949">
    <property type="entry name" value="HTH_GNTR"/>
    <property type="match status" value="1"/>
</dbReference>
<dbReference type="SMART" id="SM00895">
    <property type="entry name" value="FCD"/>
    <property type="match status" value="1"/>
</dbReference>
<dbReference type="PANTHER" id="PTHR43537">
    <property type="entry name" value="TRANSCRIPTIONAL REGULATOR, GNTR FAMILY"/>
    <property type="match status" value="1"/>
</dbReference>
<keyword evidence="1" id="KW-0805">Transcription regulation</keyword>
<dbReference type="RefSeq" id="WP_379911729.1">
    <property type="nucleotide sequence ID" value="NZ_JBHSWE010000001.1"/>
</dbReference>
<name>A0ABW2A7I8_9GAMM</name>
<accession>A0ABW2A7I8</accession>
<dbReference type="Gene3D" id="1.10.10.10">
    <property type="entry name" value="Winged helix-like DNA-binding domain superfamily/Winged helix DNA-binding domain"/>
    <property type="match status" value="1"/>
</dbReference>
<evidence type="ECO:0000256" key="2">
    <source>
        <dbReference type="ARBA" id="ARBA00023125"/>
    </source>
</evidence>
<organism evidence="5 6">
    <name type="scientific">Marinobacterium aestuariivivens</name>
    <dbReference type="NCBI Taxonomy" id="1698799"/>
    <lineage>
        <taxon>Bacteria</taxon>
        <taxon>Pseudomonadati</taxon>
        <taxon>Pseudomonadota</taxon>
        <taxon>Gammaproteobacteria</taxon>
        <taxon>Oceanospirillales</taxon>
        <taxon>Oceanospirillaceae</taxon>
        <taxon>Marinobacterium</taxon>
    </lineage>
</organism>
<dbReference type="Pfam" id="PF07729">
    <property type="entry name" value="FCD"/>
    <property type="match status" value="1"/>
</dbReference>
<evidence type="ECO:0000313" key="5">
    <source>
        <dbReference type="EMBL" id="MFC6673367.1"/>
    </source>
</evidence>
<keyword evidence="2" id="KW-0238">DNA-binding</keyword>
<feature type="domain" description="HTH gntR-type" evidence="4">
    <location>
        <begin position="8"/>
        <end position="75"/>
    </location>
</feature>
<dbReference type="InterPro" id="IPR011711">
    <property type="entry name" value="GntR_C"/>
</dbReference>
<reference evidence="6" key="1">
    <citation type="journal article" date="2019" name="Int. J. Syst. Evol. Microbiol.">
        <title>The Global Catalogue of Microorganisms (GCM) 10K type strain sequencing project: providing services to taxonomists for standard genome sequencing and annotation.</title>
        <authorList>
            <consortium name="The Broad Institute Genomics Platform"/>
            <consortium name="The Broad Institute Genome Sequencing Center for Infectious Disease"/>
            <person name="Wu L."/>
            <person name="Ma J."/>
        </authorList>
    </citation>
    <scope>NUCLEOTIDE SEQUENCE [LARGE SCALE GENOMIC DNA]</scope>
    <source>
        <strain evidence="6">NBRC 111756</strain>
    </source>
</reference>
<dbReference type="PANTHER" id="PTHR43537:SF20">
    <property type="entry name" value="HTH-TYPE TRANSCRIPTIONAL REPRESSOR GLAR"/>
    <property type="match status" value="1"/>
</dbReference>
<dbReference type="EMBL" id="JBHSWE010000001">
    <property type="protein sequence ID" value="MFC6673367.1"/>
    <property type="molecule type" value="Genomic_DNA"/>
</dbReference>
<gene>
    <name evidence="5" type="ORF">ACFQDL_27215</name>
</gene>
<evidence type="ECO:0000256" key="1">
    <source>
        <dbReference type="ARBA" id="ARBA00023015"/>
    </source>
</evidence>
<dbReference type="Pfam" id="PF00392">
    <property type="entry name" value="GntR"/>
    <property type="match status" value="1"/>
</dbReference>
<comment type="caution">
    <text evidence="5">The sequence shown here is derived from an EMBL/GenBank/DDBJ whole genome shotgun (WGS) entry which is preliminary data.</text>
</comment>
<dbReference type="InterPro" id="IPR008920">
    <property type="entry name" value="TF_FadR/GntR_C"/>
</dbReference>
<dbReference type="Gene3D" id="1.20.120.530">
    <property type="entry name" value="GntR ligand-binding domain-like"/>
    <property type="match status" value="1"/>
</dbReference>
<protein>
    <submittedName>
        <fullName evidence="5">GntR family transcriptional regulator</fullName>
    </submittedName>
</protein>
<dbReference type="InterPro" id="IPR036390">
    <property type="entry name" value="WH_DNA-bd_sf"/>
</dbReference>
<dbReference type="Proteomes" id="UP001596422">
    <property type="component" value="Unassembled WGS sequence"/>
</dbReference>
<proteinExistence type="predicted"/>
<dbReference type="SUPFAM" id="SSF46785">
    <property type="entry name" value="Winged helix' DNA-binding domain"/>
    <property type="match status" value="1"/>
</dbReference>
<dbReference type="InterPro" id="IPR000524">
    <property type="entry name" value="Tscrpt_reg_HTH_GntR"/>
</dbReference>
<keyword evidence="6" id="KW-1185">Reference proteome</keyword>
<keyword evidence="3" id="KW-0804">Transcription</keyword>
<evidence type="ECO:0000313" key="6">
    <source>
        <dbReference type="Proteomes" id="UP001596422"/>
    </source>
</evidence>
<evidence type="ECO:0000256" key="3">
    <source>
        <dbReference type="ARBA" id="ARBA00023163"/>
    </source>
</evidence>
<dbReference type="InterPro" id="IPR036388">
    <property type="entry name" value="WH-like_DNA-bd_sf"/>
</dbReference>
<evidence type="ECO:0000259" key="4">
    <source>
        <dbReference type="PROSITE" id="PS50949"/>
    </source>
</evidence>